<comment type="subcellular location">
    <subcellularLocation>
        <location evidence="1">Membrane</location>
        <topology evidence="1">Multi-pass membrane protein</topology>
    </subcellularLocation>
</comment>
<gene>
    <name evidence="6" type="ORF">RDB_LOCUS154</name>
</gene>
<proteinExistence type="predicted"/>
<feature type="transmembrane region" description="Helical" evidence="5">
    <location>
        <begin position="605"/>
        <end position="625"/>
    </location>
</feature>
<dbReference type="PANTHER" id="PTHR31465:SF1">
    <property type="entry name" value="PROTEIN RTA1-RELATED"/>
    <property type="match status" value="1"/>
</dbReference>
<keyword evidence="3 5" id="KW-1133">Transmembrane helix</keyword>
<evidence type="ECO:0008006" key="8">
    <source>
        <dbReference type="Google" id="ProtNLM"/>
    </source>
</evidence>
<evidence type="ECO:0000313" key="7">
    <source>
        <dbReference type="Proteomes" id="UP000663861"/>
    </source>
</evidence>
<comment type="caution">
    <text evidence="6">The sequence shown here is derived from an EMBL/GenBank/DDBJ whole genome shotgun (WGS) entry which is preliminary data.</text>
</comment>
<dbReference type="Proteomes" id="UP000663861">
    <property type="component" value="Unassembled WGS sequence"/>
</dbReference>
<evidence type="ECO:0000256" key="5">
    <source>
        <dbReference type="SAM" id="Phobius"/>
    </source>
</evidence>
<feature type="transmembrane region" description="Helical" evidence="5">
    <location>
        <begin position="560"/>
        <end position="584"/>
    </location>
</feature>
<dbReference type="EMBL" id="CAJMWY010000003">
    <property type="protein sequence ID" value="CAE6409030.1"/>
    <property type="molecule type" value="Genomic_DNA"/>
</dbReference>
<feature type="transmembrane region" description="Helical" evidence="5">
    <location>
        <begin position="645"/>
        <end position="669"/>
    </location>
</feature>
<organism evidence="6 7">
    <name type="scientific">Rhizoctonia solani</name>
    <dbReference type="NCBI Taxonomy" id="456999"/>
    <lineage>
        <taxon>Eukaryota</taxon>
        <taxon>Fungi</taxon>
        <taxon>Dikarya</taxon>
        <taxon>Basidiomycota</taxon>
        <taxon>Agaricomycotina</taxon>
        <taxon>Agaricomycetes</taxon>
        <taxon>Cantharellales</taxon>
        <taxon>Ceratobasidiaceae</taxon>
        <taxon>Rhizoctonia</taxon>
    </lineage>
</organism>
<dbReference type="InterPro" id="IPR007568">
    <property type="entry name" value="RTA1"/>
</dbReference>
<feature type="transmembrane region" description="Helical" evidence="5">
    <location>
        <begin position="424"/>
        <end position="445"/>
    </location>
</feature>
<sequence length="691" mass="76483">MAALPTDIVLCIADYSSLHERLVLSLLNKTICDSIAPSLYRCVTLRNRKSIDSFCNAIINGRPELRSYPRTVEFSPRVTPIKALNILVPHIQQALAFMTNIFDLALALPSKIVKAIFRNAQLRFSLRRLSCPLIAQTKFNRFLLEQSMVRDLVILGDVRGKINVGTLIRNPNENLLPHLELVSANYDTLSALIPGRPIKQISTGFAILAVPHFQTFGATLAQSSAPIDSLSVSFSCAPFLLAAVVNHLLESLNENQVFPRALSMTIVFPEKTPSDPRMVYPHVRECLQLMKIGDLDGLEALEILARDCPCPLTTESHCIADDLALFACWVRHAQSSGGARAPYHFQLRGSAPVSWRWSAPDAVLPIQFYRLSSSMFASLSLSLLPLFLLPAVQAANTTSPLEVDPFTDAKNDPRNPLKYIPSKGLALTACAAYALVVLASIGWSFKHRARYMLTLMISGALYALGLYFRTVFAKDPHNISKFIVMHMLIVLSPCGLIATVYMLLGRLALSLNADELLLIRASRITKVYVASDIITLIIQAGGGSMGIADSESMRNLGSKIFLVGMILQCISFISYLIVFGLFIHRMRTWREPQWESRHKKPLSHWTALALSIAISCLGISIRTVYRTLEAGEGMHGPLATTESYYYVLDCLPLWISTVVFVCTWPPIYLTIPEISASDSVLELNSSPYSKV</sequence>
<keyword evidence="4 5" id="KW-0472">Membrane</keyword>
<evidence type="ECO:0000256" key="2">
    <source>
        <dbReference type="ARBA" id="ARBA00022692"/>
    </source>
</evidence>
<dbReference type="AlphaFoldDB" id="A0A8H3A9L4"/>
<protein>
    <recommendedName>
        <fullName evidence="8">RTA1-domain-containing protein</fullName>
    </recommendedName>
</protein>
<keyword evidence="2 5" id="KW-0812">Transmembrane</keyword>
<evidence type="ECO:0000256" key="4">
    <source>
        <dbReference type="ARBA" id="ARBA00023136"/>
    </source>
</evidence>
<dbReference type="GO" id="GO:0016020">
    <property type="term" value="C:membrane"/>
    <property type="evidence" value="ECO:0007669"/>
    <property type="project" value="UniProtKB-SubCell"/>
</dbReference>
<feature type="transmembrane region" description="Helical" evidence="5">
    <location>
        <begin position="482"/>
        <end position="504"/>
    </location>
</feature>
<dbReference type="Pfam" id="PF04479">
    <property type="entry name" value="RTA1"/>
    <property type="match status" value="1"/>
</dbReference>
<dbReference type="PANTHER" id="PTHR31465">
    <property type="entry name" value="PROTEIN RTA1-RELATED"/>
    <property type="match status" value="1"/>
</dbReference>
<evidence type="ECO:0000313" key="6">
    <source>
        <dbReference type="EMBL" id="CAE6409030.1"/>
    </source>
</evidence>
<evidence type="ECO:0000256" key="1">
    <source>
        <dbReference type="ARBA" id="ARBA00004141"/>
    </source>
</evidence>
<feature type="transmembrane region" description="Helical" evidence="5">
    <location>
        <begin position="452"/>
        <end position="470"/>
    </location>
</feature>
<accession>A0A8H3A9L4</accession>
<name>A0A8H3A9L4_9AGAM</name>
<reference evidence="6" key="1">
    <citation type="submission" date="2021-01" db="EMBL/GenBank/DDBJ databases">
        <authorList>
            <person name="Kaushik A."/>
        </authorList>
    </citation>
    <scope>NUCLEOTIDE SEQUENCE</scope>
    <source>
        <strain evidence="6">AG4-RS23</strain>
    </source>
</reference>
<evidence type="ECO:0000256" key="3">
    <source>
        <dbReference type="ARBA" id="ARBA00022989"/>
    </source>
</evidence>
<feature type="transmembrane region" description="Helical" evidence="5">
    <location>
        <begin position="525"/>
        <end position="548"/>
    </location>
</feature>